<sequence>MGCRLRLVLVIHNHQPVGNFEGVFEESYQNSYQPFLDVLSEYPDIPFSLHTSGSLMEWMVEAHPEYIDRVRGLAESGQVEILGGPFYEPILAGIPKSDRIGQIKAYTEYLKKLFGTPIRGMWVPERVWEQAFVSDLVDAGMEFTLLDDSHFSAAGVRAEKMHGYYLSEDEGRLLKIFPDNETLRYQIPFTDPVETIHYLKQIADHHPHSVVVFGDDGEKFGAWPGTYDHVYRDGWLRRFLDLLRQNSDWLKVTTLGESVDTVSPMGSCYLPDASYREMNEWALSSERQLELSHLKDKFSEDEEFERLKPYLRGGFWRNFRVKYSELNEMYSRMLLVSSRLQSLEATGVDAEDLPILHEARTELYRAQCNCPYWHGAFGGLYLPHLRNAIFKHLISADSLLEKINHRDNNWLEVEVADFNLDARKEIRLASHRLVSFLSPAHGGHLYELDIRGAKHNLLATLCRRPEPYHDIIRKAAQEQAQGAQNGEDIGKIHNAVRFKQPGLEQKLQYDNTPRKSLMDHFYQPGVDLDTVINGGGELGDFVEGVYLSSVRRTDDECDVRMSRKGHVGPYEVEVTKTVSLSKSAAGTLVVQYELSNLPTEVPLHFGVEFNFAGMAAGASDRYYYNHMGKQLGQLESKLDLEKLDRIGLVDEWLGLDAALDLSSPASIWTFPIETISQSEGGYELVHQSSVVIPHWEFVADDEGRWSVTITLSLDTSAAQAKALSEAAASGA</sequence>
<keyword evidence="7" id="KW-1185">Reference proteome</keyword>
<organism evidence="6 7">
    <name type="scientific">Gimesia benthica</name>
    <dbReference type="NCBI Taxonomy" id="2608982"/>
    <lineage>
        <taxon>Bacteria</taxon>
        <taxon>Pseudomonadati</taxon>
        <taxon>Planctomycetota</taxon>
        <taxon>Planctomycetia</taxon>
        <taxon>Planctomycetales</taxon>
        <taxon>Planctomycetaceae</taxon>
        <taxon>Gimesia</taxon>
    </lineage>
</organism>
<dbReference type="GO" id="GO:0005576">
    <property type="term" value="C:extracellular region"/>
    <property type="evidence" value="ECO:0007669"/>
    <property type="project" value="TreeGrafter"/>
</dbReference>
<evidence type="ECO:0000259" key="5">
    <source>
        <dbReference type="Pfam" id="PF09095"/>
    </source>
</evidence>
<gene>
    <name evidence="6" type="ORF">F1728_23185</name>
</gene>
<evidence type="ECO:0000313" key="6">
    <source>
        <dbReference type="EMBL" id="QGQ25410.1"/>
    </source>
</evidence>
<protein>
    <submittedName>
        <fullName evidence="6">DUF1926 domain-containing protein</fullName>
    </submittedName>
</protein>
<dbReference type="InterPro" id="IPR014718">
    <property type="entry name" value="GH-type_carb-bd"/>
</dbReference>
<dbReference type="InterPro" id="IPR028995">
    <property type="entry name" value="Glyco_hydro_57/38_cen_sf"/>
</dbReference>
<dbReference type="Proteomes" id="UP000427281">
    <property type="component" value="Chromosome"/>
</dbReference>
<evidence type="ECO:0000256" key="2">
    <source>
        <dbReference type="ARBA" id="ARBA00023277"/>
    </source>
</evidence>
<feature type="domain" description="Alpha-amylase/4-alpha-glucanotransferase C-terminal" evidence="5">
    <location>
        <begin position="417"/>
        <end position="709"/>
    </location>
</feature>
<dbReference type="Gene3D" id="3.20.110.20">
    <property type="match status" value="1"/>
</dbReference>
<dbReference type="GO" id="GO:0030246">
    <property type="term" value="F:carbohydrate binding"/>
    <property type="evidence" value="ECO:0007669"/>
    <property type="project" value="InterPro"/>
</dbReference>
<dbReference type="SUPFAM" id="SSF88688">
    <property type="entry name" value="Families 57/38 glycoside transferase middle domain"/>
    <property type="match status" value="1"/>
</dbReference>
<feature type="domain" description="Glycoside hydrolase family 57 N-terminal" evidence="3">
    <location>
        <begin position="9"/>
        <end position="270"/>
    </location>
</feature>
<dbReference type="Gene3D" id="2.70.98.10">
    <property type="match status" value="1"/>
</dbReference>
<dbReference type="InterPro" id="IPR004300">
    <property type="entry name" value="Glyco_hydro_57_N"/>
</dbReference>
<proteinExistence type="inferred from homology"/>
<dbReference type="InterPro" id="IPR040042">
    <property type="entry name" value="Branching_enz_MT3115-like"/>
</dbReference>
<dbReference type="CDD" id="cd10793">
    <property type="entry name" value="GH57N_TLGT_like"/>
    <property type="match status" value="1"/>
</dbReference>
<dbReference type="InterPro" id="IPR011013">
    <property type="entry name" value="Gal_mutarotase_sf_dom"/>
</dbReference>
<dbReference type="PANTHER" id="PTHR41695:SF1">
    <property type="entry name" value="1,4-ALPHA-GLUCAN BRANCHING ENZYME TK1436"/>
    <property type="match status" value="1"/>
</dbReference>
<dbReference type="EMBL" id="CP043930">
    <property type="protein sequence ID" value="QGQ25410.1"/>
    <property type="molecule type" value="Genomic_DNA"/>
</dbReference>
<evidence type="ECO:0000256" key="1">
    <source>
        <dbReference type="ARBA" id="ARBA00006821"/>
    </source>
</evidence>
<dbReference type="Pfam" id="PF03065">
    <property type="entry name" value="Glyco_hydro_57"/>
    <property type="match status" value="1"/>
</dbReference>
<accession>A0A6I6AJV2</accession>
<dbReference type="GO" id="GO:0003844">
    <property type="term" value="F:1,4-alpha-glucan branching enzyme activity"/>
    <property type="evidence" value="ECO:0007669"/>
    <property type="project" value="InterPro"/>
</dbReference>
<evidence type="ECO:0000259" key="4">
    <source>
        <dbReference type="Pfam" id="PF09094"/>
    </source>
</evidence>
<dbReference type="KEGG" id="gim:F1728_23185"/>
<dbReference type="InterPro" id="IPR015178">
    <property type="entry name" value="A-amylase/a-glucTrfase_central"/>
</dbReference>
<name>A0A6I6AJV2_9PLAN</name>
<dbReference type="Pfam" id="PF09094">
    <property type="entry name" value="AmyA-A_glucT_m"/>
    <property type="match status" value="1"/>
</dbReference>
<evidence type="ECO:0000313" key="7">
    <source>
        <dbReference type="Proteomes" id="UP000427281"/>
    </source>
</evidence>
<reference evidence="6 7" key="1">
    <citation type="submission" date="2019-09" db="EMBL/GenBank/DDBJ databases">
        <title>Gimesia benthica sp. nov., a novel bacterium isolated from deep-sea water of the Northwest Indian Ocean.</title>
        <authorList>
            <person name="Dai X."/>
        </authorList>
    </citation>
    <scope>NUCLEOTIDE SEQUENCE [LARGE SCALE GENOMIC DNA]</scope>
    <source>
        <strain evidence="6 7">E7</strain>
    </source>
</reference>
<dbReference type="PANTHER" id="PTHR41695">
    <property type="entry name" value="1,4-ALPHA-GLUCAN BRANCHING ENZYME RV3031-RELATED"/>
    <property type="match status" value="1"/>
</dbReference>
<dbReference type="AlphaFoldDB" id="A0A6I6AJV2"/>
<dbReference type="InterPro" id="IPR011330">
    <property type="entry name" value="Glyco_hydro/deAcase_b/a-brl"/>
</dbReference>
<dbReference type="InterPro" id="IPR015179">
    <property type="entry name" value="A-amylase/a-glucTrfase_C"/>
</dbReference>
<feature type="domain" description="Alpha-amylase/4-alpha-glucanotransferase central" evidence="4">
    <location>
        <begin position="314"/>
        <end position="400"/>
    </location>
</feature>
<dbReference type="Pfam" id="PF09095">
    <property type="entry name" value="AmyA-gluTrfs_C"/>
    <property type="match status" value="1"/>
</dbReference>
<dbReference type="SUPFAM" id="SSF88713">
    <property type="entry name" value="Glycoside hydrolase/deacetylase"/>
    <property type="match status" value="1"/>
</dbReference>
<keyword evidence="2" id="KW-0119">Carbohydrate metabolism</keyword>
<dbReference type="GO" id="GO:0030979">
    <property type="term" value="P:alpha-glucan biosynthetic process"/>
    <property type="evidence" value="ECO:0007669"/>
    <property type="project" value="InterPro"/>
</dbReference>
<evidence type="ECO:0000259" key="3">
    <source>
        <dbReference type="Pfam" id="PF03065"/>
    </source>
</evidence>
<dbReference type="RefSeq" id="WP_155366077.1">
    <property type="nucleotide sequence ID" value="NZ_CP043930.1"/>
</dbReference>
<dbReference type="SUPFAM" id="SSF74650">
    <property type="entry name" value="Galactose mutarotase-like"/>
    <property type="match status" value="1"/>
</dbReference>
<comment type="similarity">
    <text evidence="1">Belongs to the glycosyl hydrolase 57 family.</text>
</comment>